<dbReference type="Ensembl" id="ENSSHBT00005012762.1">
    <property type="protein sequence ID" value="ENSSHBP00005010592.1"/>
    <property type="gene ID" value="ENSSHBG00005009200.1"/>
</dbReference>
<dbReference type="Proteomes" id="UP000472266">
    <property type="component" value="Unplaced"/>
</dbReference>
<proteinExistence type="predicted"/>
<protein>
    <submittedName>
        <fullName evidence="2">Uncharacterized protein</fullName>
    </submittedName>
</protein>
<reference evidence="2" key="2">
    <citation type="submission" date="2025-09" db="UniProtKB">
        <authorList>
            <consortium name="Ensembl"/>
        </authorList>
    </citation>
    <scope>IDENTIFICATION</scope>
</reference>
<feature type="region of interest" description="Disordered" evidence="1">
    <location>
        <begin position="289"/>
        <end position="346"/>
    </location>
</feature>
<feature type="compositionally biased region" description="Polar residues" evidence="1">
    <location>
        <begin position="166"/>
        <end position="175"/>
    </location>
</feature>
<feature type="region of interest" description="Disordered" evidence="1">
    <location>
        <begin position="163"/>
        <end position="192"/>
    </location>
</feature>
<sequence>MEGQRLPGAVNPNHFPGKLWLLVNSPRCGSVRWDARGQGAPFPILHKCSTEVTYTLQTVFSLLPLQRGAPTGAASLPQHGSCVSPGQCSRAPDPTRMAKVLHLLLKNPAVQPPSAAECLPSDGAHHASDEEKKMEELSFEDVFQFLNEMCASSSTDIVTLEPVESEMSTPQSNRSHPLLVDSGNSDTPSAVEESQLAPLTPAAADTSFLMEAAQALTSAEVCDGELFVSYTNVSIESAAAAAEMVQDSVTTQEAPEGQREQLDHCPAQLPEMFVLEGLFSAEQVSAKGSEAVTKPVEEPGSPLKPQCRKRRHSSHEGKSLVRDSTFFRDGQDSCSETLPERGDQKS</sequence>
<accession>A0A672U6W0</accession>
<reference evidence="2" key="1">
    <citation type="submission" date="2025-08" db="UniProtKB">
        <authorList>
            <consortium name="Ensembl"/>
        </authorList>
    </citation>
    <scope>IDENTIFICATION</scope>
</reference>
<feature type="compositionally biased region" description="Basic and acidic residues" evidence="1">
    <location>
        <begin position="314"/>
        <end position="331"/>
    </location>
</feature>
<evidence type="ECO:0000313" key="2">
    <source>
        <dbReference type="Ensembl" id="ENSSHBP00005010592.1"/>
    </source>
</evidence>
<organism evidence="2 3">
    <name type="scientific">Strigops habroptila</name>
    <name type="common">Kakapo</name>
    <dbReference type="NCBI Taxonomy" id="2489341"/>
    <lineage>
        <taxon>Eukaryota</taxon>
        <taxon>Metazoa</taxon>
        <taxon>Chordata</taxon>
        <taxon>Craniata</taxon>
        <taxon>Vertebrata</taxon>
        <taxon>Euteleostomi</taxon>
        <taxon>Archelosauria</taxon>
        <taxon>Archosauria</taxon>
        <taxon>Dinosauria</taxon>
        <taxon>Saurischia</taxon>
        <taxon>Theropoda</taxon>
        <taxon>Coelurosauria</taxon>
        <taxon>Aves</taxon>
        <taxon>Neognathae</taxon>
        <taxon>Neoaves</taxon>
        <taxon>Telluraves</taxon>
        <taxon>Australaves</taxon>
        <taxon>Psittaciformes</taxon>
        <taxon>Psittacidae</taxon>
        <taxon>Strigops</taxon>
    </lineage>
</organism>
<dbReference type="GeneTree" id="ENSGT00510000048674"/>
<evidence type="ECO:0000256" key="1">
    <source>
        <dbReference type="SAM" id="MobiDB-lite"/>
    </source>
</evidence>
<name>A0A672U6W0_STRHB</name>
<evidence type="ECO:0000313" key="3">
    <source>
        <dbReference type="Proteomes" id="UP000472266"/>
    </source>
</evidence>
<dbReference type="AlphaFoldDB" id="A0A672U6W0"/>
<keyword evidence="3" id="KW-1185">Reference proteome</keyword>